<proteinExistence type="predicted"/>
<sequence>MTVIGAKPGTSIMTAAAATGGPALLGGPIGAIPIAPAPKSMATGPGTSVYLGGSAGGATLGAKSAYFAAPTAGGGGGAKSVALGGPKGQANLLPGQSAYFGVGPKGATPPGTMSTYM</sequence>
<organism evidence="1 2">
    <name type="scientific">Angiostrongylus cantonensis</name>
    <name type="common">Rat lungworm</name>
    <dbReference type="NCBI Taxonomy" id="6313"/>
    <lineage>
        <taxon>Eukaryota</taxon>
        <taxon>Metazoa</taxon>
        <taxon>Ecdysozoa</taxon>
        <taxon>Nematoda</taxon>
        <taxon>Chromadorea</taxon>
        <taxon>Rhabditida</taxon>
        <taxon>Rhabditina</taxon>
        <taxon>Rhabditomorpha</taxon>
        <taxon>Strongyloidea</taxon>
        <taxon>Metastrongylidae</taxon>
        <taxon>Angiostrongylus</taxon>
    </lineage>
</organism>
<reference evidence="2" key="2">
    <citation type="submission" date="2017-02" db="UniProtKB">
        <authorList>
            <consortium name="WormBaseParasite"/>
        </authorList>
    </citation>
    <scope>IDENTIFICATION</scope>
</reference>
<name>A0A0K0DN37_ANGCA</name>
<dbReference type="WBParaSite" id="ACAC_0001315601-mRNA-1">
    <property type="protein sequence ID" value="ACAC_0001315601-mRNA-1"/>
    <property type="gene ID" value="ACAC_0001315601"/>
</dbReference>
<reference evidence="1" key="1">
    <citation type="submission" date="2012-09" db="EMBL/GenBank/DDBJ databases">
        <authorList>
            <person name="Martin A.A."/>
        </authorList>
    </citation>
    <scope>NUCLEOTIDE SEQUENCE</scope>
</reference>
<accession>A0A0K0DN37</accession>
<keyword evidence="1" id="KW-1185">Reference proteome</keyword>
<dbReference type="Proteomes" id="UP000035642">
    <property type="component" value="Unassembled WGS sequence"/>
</dbReference>
<dbReference type="AlphaFoldDB" id="A0A0K0DN37"/>
<protein>
    <submittedName>
        <fullName evidence="2">Tropoelastin</fullName>
    </submittedName>
</protein>
<evidence type="ECO:0000313" key="1">
    <source>
        <dbReference type="Proteomes" id="UP000035642"/>
    </source>
</evidence>
<evidence type="ECO:0000313" key="2">
    <source>
        <dbReference type="WBParaSite" id="ACAC_0001315601-mRNA-1"/>
    </source>
</evidence>